<dbReference type="Gene3D" id="3.40.50.300">
    <property type="entry name" value="P-loop containing nucleotide triphosphate hydrolases"/>
    <property type="match status" value="2"/>
</dbReference>
<dbReference type="GO" id="GO:0003677">
    <property type="term" value="F:DNA binding"/>
    <property type="evidence" value="ECO:0007669"/>
    <property type="project" value="InterPro"/>
</dbReference>
<dbReference type="RefSeq" id="WP_114076618.1">
    <property type="nucleotide sequence ID" value="NZ_CP030918.1"/>
</dbReference>
<feature type="domain" description="Helicase/UvrB N-terminal" evidence="1">
    <location>
        <begin position="39"/>
        <end position="201"/>
    </location>
</feature>
<dbReference type="InterPro" id="IPR006935">
    <property type="entry name" value="Helicase/UvrB_N"/>
</dbReference>
<keyword evidence="3" id="KW-1185">Reference proteome</keyword>
<proteinExistence type="predicted"/>
<gene>
    <name evidence="2" type="ORF">DRW48_11845</name>
</gene>
<reference evidence="3" key="1">
    <citation type="submission" date="2018-07" db="EMBL/GenBank/DDBJ databases">
        <title>Genome sequencing of Paracoccus sp. SC2-6.</title>
        <authorList>
            <person name="Heo J."/>
            <person name="Kim S.-J."/>
            <person name="Kwon S.-W."/>
        </authorList>
    </citation>
    <scope>NUCLEOTIDE SEQUENCE [LARGE SCALE GENOMIC DNA]</scope>
    <source>
        <strain evidence="3">SC2-6</strain>
    </source>
</reference>
<dbReference type="Proteomes" id="UP000252023">
    <property type="component" value="Chromosome"/>
</dbReference>
<evidence type="ECO:0000259" key="1">
    <source>
        <dbReference type="Pfam" id="PF04851"/>
    </source>
</evidence>
<accession>A0A344PLP6</accession>
<organism evidence="2 3">
    <name type="scientific">Paracoccus suum</name>
    <dbReference type="NCBI Taxonomy" id="2259340"/>
    <lineage>
        <taxon>Bacteria</taxon>
        <taxon>Pseudomonadati</taxon>
        <taxon>Pseudomonadota</taxon>
        <taxon>Alphaproteobacteria</taxon>
        <taxon>Rhodobacterales</taxon>
        <taxon>Paracoccaceae</taxon>
        <taxon>Paracoccus</taxon>
    </lineage>
</organism>
<dbReference type="OrthoDB" id="9804145at2"/>
<dbReference type="KEGG" id="pars:DRW48_11845"/>
<dbReference type="Pfam" id="PF04851">
    <property type="entry name" value="ResIII"/>
    <property type="match status" value="1"/>
</dbReference>
<sequence>MEPIEFQARAAAQVARRFTDYAADPLMVNRTTPVPFLQTLVAITGSGKTLMLAEAVARIGEELPLPPVVLWISKGRVVVSQTFENLSSGKYADNLPGFRVMPLLEAAPEHLSSEHEPLLLVATVGKFAIDDASSEERKVYRAQLDLAEESLWELLKKRRTAKGQRRPLIVVYDEGHNLSDLQTDRLLELAPDALIVASATMSLPPRLNNVISRLRSDQGWTDPDFSTTVSSPEVVEAQLVKQRISIDGYITPLEPALDNLLTDMRRAQQAAQNLKLPFRPKAIYVCSTNTVDGVPVSEDLKRPFQERQARPILIWRHLVEVAKVDPAKIAVYCQLKFSKESQKPPEMHLFDGAEKDYSRFIAGDYEHIIFNLGLQEGWDDPAASFAYIDKEMASARQITQVVGRVLRQPGAQHYSDPVMNTAHFHIRTDEKRVFDDILTQIRADLVSEHPSIALVVKDEKTRGKKDSLDPRPARTIPTVAIESSDALEPIGKIVKGMMDFRDGGQNTIGQGSRMQVLQLIGSETDPHYDWVEVDHSNRIMTRHVFRREIQRCYPGGLRRAGGPINLVDIEDPKFDALIEASSPAAEHIRETARKVVEAYIQHSLVFQDDAGHPYSVGPIAVDSNGGETFKKSLHERYSGLNGFELRFARAIDKTQRVWTRNPSGSGYSIPLLHAGKAYFPDFLVWIDKDIVAIDTKGTHLLLEASASKLFEIGGSEGGRRIVLRLVSEGHVEISNGTIHTRKTAGFTVWVWRHGRPQPIFCDTEKEAAEISIRLD</sequence>
<dbReference type="AlphaFoldDB" id="A0A344PLP6"/>
<evidence type="ECO:0000313" key="2">
    <source>
        <dbReference type="EMBL" id="AXC50301.1"/>
    </source>
</evidence>
<evidence type="ECO:0000313" key="3">
    <source>
        <dbReference type="Proteomes" id="UP000252023"/>
    </source>
</evidence>
<dbReference type="EMBL" id="CP030918">
    <property type="protein sequence ID" value="AXC50301.1"/>
    <property type="molecule type" value="Genomic_DNA"/>
</dbReference>
<name>A0A344PLP6_9RHOB</name>
<dbReference type="GO" id="GO:0016787">
    <property type="term" value="F:hydrolase activity"/>
    <property type="evidence" value="ECO:0007669"/>
    <property type="project" value="InterPro"/>
</dbReference>
<dbReference type="InterPro" id="IPR027417">
    <property type="entry name" value="P-loop_NTPase"/>
</dbReference>
<dbReference type="GO" id="GO:0005524">
    <property type="term" value="F:ATP binding"/>
    <property type="evidence" value="ECO:0007669"/>
    <property type="project" value="InterPro"/>
</dbReference>
<dbReference type="SUPFAM" id="SSF52540">
    <property type="entry name" value="P-loop containing nucleoside triphosphate hydrolases"/>
    <property type="match status" value="2"/>
</dbReference>
<protein>
    <recommendedName>
        <fullName evidence="1">Helicase/UvrB N-terminal domain-containing protein</fullName>
    </recommendedName>
</protein>